<organism evidence="2 3">
    <name type="scientific">Anaeromyces robustus</name>
    <dbReference type="NCBI Taxonomy" id="1754192"/>
    <lineage>
        <taxon>Eukaryota</taxon>
        <taxon>Fungi</taxon>
        <taxon>Fungi incertae sedis</taxon>
        <taxon>Chytridiomycota</taxon>
        <taxon>Chytridiomycota incertae sedis</taxon>
        <taxon>Neocallimastigomycetes</taxon>
        <taxon>Neocallimastigales</taxon>
        <taxon>Neocallimastigaceae</taxon>
        <taxon>Anaeromyces</taxon>
    </lineage>
</organism>
<dbReference type="OrthoDB" id="2154151at2759"/>
<feature type="domain" description="F-box" evidence="1">
    <location>
        <begin position="46"/>
        <end position="79"/>
    </location>
</feature>
<protein>
    <recommendedName>
        <fullName evidence="1">F-box domain-containing protein</fullName>
    </recommendedName>
</protein>
<keyword evidence="3" id="KW-1185">Reference proteome</keyword>
<dbReference type="InterPro" id="IPR036047">
    <property type="entry name" value="F-box-like_dom_sf"/>
</dbReference>
<accession>A0A1Y1VSS6</accession>
<comment type="caution">
    <text evidence="2">The sequence shown here is derived from an EMBL/GenBank/DDBJ whole genome shotgun (WGS) entry which is preliminary data.</text>
</comment>
<dbReference type="InterPro" id="IPR001810">
    <property type="entry name" value="F-box_dom"/>
</dbReference>
<proteinExistence type="predicted"/>
<reference evidence="2 3" key="2">
    <citation type="submission" date="2016-08" db="EMBL/GenBank/DDBJ databases">
        <title>Pervasive Adenine N6-methylation of Active Genes in Fungi.</title>
        <authorList>
            <consortium name="DOE Joint Genome Institute"/>
            <person name="Mondo S.J."/>
            <person name="Dannebaum R.O."/>
            <person name="Kuo R.C."/>
            <person name="Labutti K."/>
            <person name="Haridas S."/>
            <person name="Kuo A."/>
            <person name="Salamov A."/>
            <person name="Ahrendt S.R."/>
            <person name="Lipzen A."/>
            <person name="Sullivan W."/>
            <person name="Andreopoulos W.B."/>
            <person name="Clum A."/>
            <person name="Lindquist E."/>
            <person name="Daum C."/>
            <person name="Ramamoorthy G.K."/>
            <person name="Gryganskyi A."/>
            <person name="Culley D."/>
            <person name="Magnuson J.K."/>
            <person name="James T.Y."/>
            <person name="O'Malley M.A."/>
            <person name="Stajich J.E."/>
            <person name="Spatafora J.W."/>
            <person name="Visel A."/>
            <person name="Grigoriev I.V."/>
        </authorList>
    </citation>
    <scope>NUCLEOTIDE SEQUENCE [LARGE SCALE GENOMIC DNA]</scope>
    <source>
        <strain evidence="2 3">S4</strain>
    </source>
</reference>
<dbReference type="Pfam" id="PF00646">
    <property type="entry name" value="F-box"/>
    <property type="match status" value="1"/>
</dbReference>
<sequence length="517" mass="60885">MPISTEIKLSVLCEKQIKYIFNKNNNNNNNREINTMGKIDNNTILKQLPPEIWKNIFKNFSVVELWRTCSTNRYWSYLIINTLVSRLKKKPLDICRFYGNFLQPSKEPYITCIPFNSSCMKFSYDDYLIHIKQPQPIILGQWGSRSVGFIPWCQQESNKKKNKNIYDINNYNTKNNLKYYAERPPTLYCWFCSPYNVDKEMPESEFVSSMYELPRAENCLLSNINCYYYNSHLLHSSVNHRNYYCSSFSNPRNYYNNSNDYNNSNVNTNHINNANDYFSSNISTSYDNVHNHQNINNNNNNIYKTNDNNNNNNNNNHVYHNNTIDYNKNYNLNGSRDMYSYSNNNYNYNKYYNQKFNINKENNYNNSNDNCHQEYLKKPKVNIYEVTIGNGMAKLKYELVNIVENGSSISYDDNHDNNLHTYSAKNSSKCIEGNSQMSINDFVGGINNSYNIVSPKNPQGNYSNLIMDYYNPNMLTYSNMNYPYKYNNNNNNSTRKTDTIIEVKIIEVIIHPSAIFS</sequence>
<evidence type="ECO:0000313" key="3">
    <source>
        <dbReference type="Proteomes" id="UP000193944"/>
    </source>
</evidence>
<dbReference type="EMBL" id="MCFG01000533">
    <property type="protein sequence ID" value="ORX64339.1"/>
    <property type="molecule type" value="Genomic_DNA"/>
</dbReference>
<evidence type="ECO:0000313" key="2">
    <source>
        <dbReference type="EMBL" id="ORX64339.1"/>
    </source>
</evidence>
<name>A0A1Y1VSS6_9FUNG</name>
<dbReference type="Proteomes" id="UP000193944">
    <property type="component" value="Unassembled WGS sequence"/>
</dbReference>
<dbReference type="CDD" id="cd09917">
    <property type="entry name" value="F-box_SF"/>
    <property type="match status" value="1"/>
</dbReference>
<evidence type="ECO:0000259" key="1">
    <source>
        <dbReference type="Pfam" id="PF00646"/>
    </source>
</evidence>
<gene>
    <name evidence="2" type="ORF">BCR32DRAFT_287149</name>
</gene>
<reference evidence="2 3" key="1">
    <citation type="submission" date="2016-08" db="EMBL/GenBank/DDBJ databases">
        <title>A Parts List for Fungal Cellulosomes Revealed by Comparative Genomics.</title>
        <authorList>
            <consortium name="DOE Joint Genome Institute"/>
            <person name="Haitjema C.H."/>
            <person name="Gilmore S.P."/>
            <person name="Henske J.K."/>
            <person name="Solomon K.V."/>
            <person name="De Groot R."/>
            <person name="Kuo A."/>
            <person name="Mondo S.J."/>
            <person name="Salamov A.A."/>
            <person name="Labutti K."/>
            <person name="Zhao Z."/>
            <person name="Chiniquy J."/>
            <person name="Barry K."/>
            <person name="Brewer H.M."/>
            <person name="Purvine S.O."/>
            <person name="Wright A.T."/>
            <person name="Boxma B."/>
            <person name="Van Alen T."/>
            <person name="Hackstein J.H."/>
            <person name="Baker S.E."/>
            <person name="Grigoriev I.V."/>
            <person name="O'Malley M.A."/>
        </authorList>
    </citation>
    <scope>NUCLEOTIDE SEQUENCE [LARGE SCALE GENOMIC DNA]</scope>
    <source>
        <strain evidence="2 3">S4</strain>
    </source>
</reference>
<dbReference type="SUPFAM" id="SSF81383">
    <property type="entry name" value="F-box domain"/>
    <property type="match status" value="1"/>
</dbReference>
<dbReference type="AlphaFoldDB" id="A0A1Y1VSS6"/>